<dbReference type="Pfam" id="PF00750">
    <property type="entry name" value="tRNA-synt_1d"/>
    <property type="match status" value="1"/>
</dbReference>
<reference evidence="13 14" key="1">
    <citation type="submission" date="2023-03" db="EMBL/GenBank/DDBJ databases">
        <title>Novel Species.</title>
        <authorList>
            <person name="Ma S."/>
        </authorList>
    </citation>
    <scope>NUCLEOTIDE SEQUENCE [LARGE SCALE GENOMIC DNA]</scope>
    <source>
        <strain evidence="13 14">B11</strain>
    </source>
</reference>
<dbReference type="PRINTS" id="PR01038">
    <property type="entry name" value="TRNASYNTHARG"/>
</dbReference>
<keyword evidence="7 9" id="KW-0030">Aminoacyl-tRNA synthetase</keyword>
<proteinExistence type="inferred from homology"/>
<dbReference type="SUPFAM" id="SSF47323">
    <property type="entry name" value="Anticodon-binding domain of a subclass of class I aminoacyl-tRNA synthetases"/>
    <property type="match status" value="1"/>
</dbReference>
<dbReference type="SMART" id="SM01016">
    <property type="entry name" value="Arg_tRNA_synt_N"/>
    <property type="match status" value="1"/>
</dbReference>
<dbReference type="Pfam" id="PF05746">
    <property type="entry name" value="DALR_1"/>
    <property type="match status" value="1"/>
</dbReference>
<dbReference type="InterPro" id="IPR001278">
    <property type="entry name" value="Arg-tRNA-ligase"/>
</dbReference>
<evidence type="ECO:0000256" key="6">
    <source>
        <dbReference type="ARBA" id="ARBA00022917"/>
    </source>
</evidence>
<evidence type="ECO:0000256" key="5">
    <source>
        <dbReference type="ARBA" id="ARBA00022840"/>
    </source>
</evidence>
<comment type="similarity">
    <text evidence="1 9 10">Belongs to the class-I aminoacyl-tRNA synthetase family.</text>
</comment>
<dbReference type="SMART" id="SM00836">
    <property type="entry name" value="DALR_1"/>
    <property type="match status" value="1"/>
</dbReference>
<dbReference type="Proteomes" id="UP001461341">
    <property type="component" value="Chromosome"/>
</dbReference>
<feature type="domain" description="Arginyl tRNA synthetase N-terminal" evidence="12">
    <location>
        <begin position="7"/>
        <end position="91"/>
    </location>
</feature>
<comment type="subcellular location">
    <subcellularLocation>
        <location evidence="9">Cytoplasm</location>
    </subcellularLocation>
</comment>
<keyword evidence="3 9" id="KW-0436">Ligase</keyword>
<dbReference type="EC" id="6.1.1.19" evidence="9"/>
<evidence type="ECO:0000256" key="2">
    <source>
        <dbReference type="ARBA" id="ARBA00022490"/>
    </source>
</evidence>
<keyword evidence="14" id="KW-1185">Reference proteome</keyword>
<dbReference type="InterPro" id="IPR001412">
    <property type="entry name" value="aa-tRNA-synth_I_CS"/>
</dbReference>
<evidence type="ECO:0000256" key="4">
    <source>
        <dbReference type="ARBA" id="ARBA00022741"/>
    </source>
</evidence>
<dbReference type="GO" id="GO:0004814">
    <property type="term" value="F:arginine-tRNA ligase activity"/>
    <property type="evidence" value="ECO:0007669"/>
    <property type="project" value="UniProtKB-EC"/>
</dbReference>
<sequence length="553" mass="63756">MSRLITDLIHQKVTKVITDCFPNLGDVPFNVEPARDKRHGDFATNAAFLLSRRLKQPALKVAEKIVPGLEKELTDIARVEVAGGGFINFLLYDPIVLSFLKEALQEKENYGNLDLGSGKRIQVEFVSVNPTGPLHVGHGKCAAFGDALSRLLKKAGFVVEKEYYINDAGRQIDLLGLSLEARLRQLLGEDAQLPEEGYQGEYLIDIARKFLEEKGKEVLSYPDEQRLQVLKEYAVRNVLDEIKQDLSRFRVEFDVWFSERELYEKKYVDRVLSLLKERGYTYEKDGALWLQTTRWGDDKDRVLIRENGLPTYFASDIAYHYHKFERKFDKVIDVWGADHHGYIPRMQAAMRALGLPEDFLEVFIVQFVTLLRGGQPERMSTRQGEFVPLRKLLDEVGVDVARYYFLMRDPATHLDFDIEEAKQQSMENPVYYIQYAHARICSLFREAEKKGFSVPEEKYEVLTFSNLEEREIGKKIAYFPELIRRSAVARQPYMICNYLHELAALFHSFYNSYRVVDRGDPGLTHSRLLLCRATQIVLQNGLDILGINAPQTM</sequence>
<evidence type="ECO:0000256" key="8">
    <source>
        <dbReference type="ARBA" id="ARBA00049339"/>
    </source>
</evidence>
<keyword evidence="5 9" id="KW-0067">ATP-binding</keyword>
<dbReference type="PANTHER" id="PTHR11956">
    <property type="entry name" value="ARGINYL-TRNA SYNTHETASE"/>
    <property type="match status" value="1"/>
</dbReference>
<evidence type="ECO:0000259" key="12">
    <source>
        <dbReference type="SMART" id="SM01016"/>
    </source>
</evidence>
<comment type="catalytic activity">
    <reaction evidence="8 9">
        <text>tRNA(Arg) + L-arginine + ATP = L-arginyl-tRNA(Arg) + AMP + diphosphate</text>
        <dbReference type="Rhea" id="RHEA:20301"/>
        <dbReference type="Rhea" id="RHEA-COMP:9658"/>
        <dbReference type="Rhea" id="RHEA-COMP:9673"/>
        <dbReference type="ChEBI" id="CHEBI:30616"/>
        <dbReference type="ChEBI" id="CHEBI:32682"/>
        <dbReference type="ChEBI" id="CHEBI:33019"/>
        <dbReference type="ChEBI" id="CHEBI:78442"/>
        <dbReference type="ChEBI" id="CHEBI:78513"/>
        <dbReference type="ChEBI" id="CHEBI:456215"/>
        <dbReference type="EC" id="6.1.1.19"/>
    </reaction>
</comment>
<evidence type="ECO:0000256" key="1">
    <source>
        <dbReference type="ARBA" id="ARBA00005594"/>
    </source>
</evidence>
<dbReference type="InterPro" id="IPR035684">
    <property type="entry name" value="ArgRS_core"/>
</dbReference>
<dbReference type="Pfam" id="PF03485">
    <property type="entry name" value="Arg_tRNA_synt_N"/>
    <property type="match status" value="1"/>
</dbReference>
<dbReference type="InterPro" id="IPR009080">
    <property type="entry name" value="tRNAsynth_Ia_anticodon-bd"/>
</dbReference>
<dbReference type="CDD" id="cd00671">
    <property type="entry name" value="ArgRS_core"/>
    <property type="match status" value="1"/>
</dbReference>
<dbReference type="InterPro" id="IPR036695">
    <property type="entry name" value="Arg-tRNA-synth_N_sf"/>
</dbReference>
<dbReference type="Gene3D" id="3.40.50.620">
    <property type="entry name" value="HUPs"/>
    <property type="match status" value="1"/>
</dbReference>
<dbReference type="SUPFAM" id="SSF55190">
    <property type="entry name" value="Arginyl-tRNA synthetase (ArgRS), N-terminal 'additional' domain"/>
    <property type="match status" value="1"/>
</dbReference>
<keyword evidence="4 9" id="KW-0547">Nucleotide-binding</keyword>
<dbReference type="InterPro" id="IPR008909">
    <property type="entry name" value="DALR_anticod-bd"/>
</dbReference>
<evidence type="ECO:0000256" key="7">
    <source>
        <dbReference type="ARBA" id="ARBA00023146"/>
    </source>
</evidence>
<comment type="subunit">
    <text evidence="9">Monomer.</text>
</comment>
<dbReference type="EMBL" id="CP121689">
    <property type="protein sequence ID" value="WZL76991.1"/>
    <property type="molecule type" value="Genomic_DNA"/>
</dbReference>
<dbReference type="Gene3D" id="1.10.730.10">
    <property type="entry name" value="Isoleucyl-tRNA Synthetase, Domain 1"/>
    <property type="match status" value="1"/>
</dbReference>
<dbReference type="InterPro" id="IPR014729">
    <property type="entry name" value="Rossmann-like_a/b/a_fold"/>
</dbReference>
<dbReference type="RefSeq" id="WP_369019157.1">
    <property type="nucleotide sequence ID" value="NZ_CP121689.1"/>
</dbReference>
<dbReference type="PANTHER" id="PTHR11956:SF5">
    <property type="entry name" value="ARGININE--TRNA LIGASE, CYTOPLASMIC"/>
    <property type="match status" value="1"/>
</dbReference>
<dbReference type="PROSITE" id="PS00178">
    <property type="entry name" value="AA_TRNA_LIGASE_I"/>
    <property type="match status" value="1"/>
</dbReference>
<feature type="short sequence motif" description="'HIGH' region" evidence="9">
    <location>
        <begin position="128"/>
        <end position="138"/>
    </location>
</feature>
<gene>
    <name evidence="9 13" type="primary">argS</name>
    <name evidence="13" type="ORF">QBE54_04500</name>
</gene>
<dbReference type="SUPFAM" id="SSF52374">
    <property type="entry name" value="Nucleotidylyl transferase"/>
    <property type="match status" value="1"/>
</dbReference>
<accession>A0ABZ2YFE8</accession>
<keyword evidence="6 9" id="KW-0648">Protein biosynthesis</keyword>
<feature type="domain" description="DALR anticodon binding" evidence="11">
    <location>
        <begin position="433"/>
        <end position="553"/>
    </location>
</feature>
<evidence type="ECO:0000256" key="10">
    <source>
        <dbReference type="RuleBase" id="RU363038"/>
    </source>
</evidence>
<evidence type="ECO:0000313" key="14">
    <source>
        <dbReference type="Proteomes" id="UP001461341"/>
    </source>
</evidence>
<keyword evidence="2 9" id="KW-0963">Cytoplasm</keyword>
<dbReference type="NCBIfam" id="TIGR00456">
    <property type="entry name" value="argS"/>
    <property type="match status" value="1"/>
</dbReference>
<organism evidence="13 14">
    <name type="scientific">Thermatribacter velox</name>
    <dbReference type="NCBI Taxonomy" id="3039681"/>
    <lineage>
        <taxon>Bacteria</taxon>
        <taxon>Pseudomonadati</taxon>
        <taxon>Atribacterota</taxon>
        <taxon>Atribacteria</taxon>
        <taxon>Atribacterales</taxon>
        <taxon>Thermatribacteraceae</taxon>
        <taxon>Thermatribacter</taxon>
    </lineage>
</organism>
<dbReference type="HAMAP" id="MF_00123">
    <property type="entry name" value="Arg_tRNA_synth"/>
    <property type="match status" value="1"/>
</dbReference>
<dbReference type="InterPro" id="IPR005148">
    <property type="entry name" value="Arg-tRNA-synth_N"/>
</dbReference>
<name>A0ABZ2YFE8_9BACT</name>
<dbReference type="Gene3D" id="3.30.1360.70">
    <property type="entry name" value="Arginyl tRNA synthetase N-terminal domain"/>
    <property type="match status" value="1"/>
</dbReference>
<evidence type="ECO:0000313" key="13">
    <source>
        <dbReference type="EMBL" id="WZL76991.1"/>
    </source>
</evidence>
<evidence type="ECO:0000256" key="9">
    <source>
        <dbReference type="HAMAP-Rule" id="MF_00123"/>
    </source>
</evidence>
<protein>
    <recommendedName>
        <fullName evidence="9">Arginine--tRNA ligase</fullName>
        <ecNumber evidence="9">6.1.1.19</ecNumber>
    </recommendedName>
    <alternativeName>
        <fullName evidence="9">Arginyl-tRNA synthetase</fullName>
        <shortName evidence="9">ArgRS</shortName>
    </alternativeName>
</protein>
<evidence type="ECO:0000256" key="3">
    <source>
        <dbReference type="ARBA" id="ARBA00022598"/>
    </source>
</evidence>
<evidence type="ECO:0000259" key="11">
    <source>
        <dbReference type="SMART" id="SM00836"/>
    </source>
</evidence>